<keyword evidence="1" id="KW-0001">2Fe-2S</keyword>
<protein>
    <submittedName>
        <fullName evidence="7">Nicotinate dehydrogenase small FeS subunit</fullName>
        <ecNumber evidence="7">1.17.1.5</ecNumber>
    </submittedName>
</protein>
<dbReference type="Gene3D" id="1.10.150.120">
    <property type="entry name" value="[2Fe-2S]-binding domain"/>
    <property type="match status" value="1"/>
</dbReference>
<dbReference type="GO" id="GO:0051537">
    <property type="term" value="F:2 iron, 2 sulfur cluster binding"/>
    <property type="evidence" value="ECO:0007669"/>
    <property type="project" value="UniProtKB-KW"/>
</dbReference>
<dbReference type="PROSITE" id="PS51085">
    <property type="entry name" value="2FE2S_FER_2"/>
    <property type="match status" value="1"/>
</dbReference>
<dbReference type="Pfam" id="PF01799">
    <property type="entry name" value="Fer2_2"/>
    <property type="match status" value="1"/>
</dbReference>
<dbReference type="EC" id="1.17.1.5" evidence="7"/>
<evidence type="ECO:0000259" key="6">
    <source>
        <dbReference type="PROSITE" id="PS51085"/>
    </source>
</evidence>
<dbReference type="InterPro" id="IPR051452">
    <property type="entry name" value="Diverse_Oxidoreductases"/>
</dbReference>
<dbReference type="PROSITE" id="PS00197">
    <property type="entry name" value="2FE2S_FER_1"/>
    <property type="match status" value="1"/>
</dbReference>
<evidence type="ECO:0000256" key="3">
    <source>
        <dbReference type="ARBA" id="ARBA00023002"/>
    </source>
</evidence>
<dbReference type="InterPro" id="IPR036884">
    <property type="entry name" value="2Fe-2S-bd_dom_sf"/>
</dbReference>
<evidence type="ECO:0000256" key="4">
    <source>
        <dbReference type="ARBA" id="ARBA00023004"/>
    </source>
</evidence>
<dbReference type="FunFam" id="3.10.20.30:FF:000020">
    <property type="entry name" value="Xanthine dehydrogenase iron-sulfur subunit"/>
    <property type="match status" value="1"/>
</dbReference>
<evidence type="ECO:0000256" key="5">
    <source>
        <dbReference type="ARBA" id="ARBA00023014"/>
    </source>
</evidence>
<dbReference type="InterPro" id="IPR002888">
    <property type="entry name" value="2Fe-2S-bd"/>
</dbReference>
<dbReference type="PANTHER" id="PTHR44379">
    <property type="entry name" value="OXIDOREDUCTASE WITH IRON-SULFUR SUBUNIT"/>
    <property type="match status" value="1"/>
</dbReference>
<keyword evidence="2" id="KW-0479">Metal-binding</keyword>
<accession>A0A485M589</accession>
<keyword evidence="5" id="KW-0411">Iron-sulfur</keyword>
<dbReference type="Gene3D" id="3.10.20.30">
    <property type="match status" value="1"/>
</dbReference>
<dbReference type="CDD" id="cd00207">
    <property type="entry name" value="fer2"/>
    <property type="match status" value="1"/>
</dbReference>
<dbReference type="PANTHER" id="PTHR44379:SF5">
    <property type="entry name" value="OXIDOREDUCTASE WITH IRON-SULFUR SUBUNIT"/>
    <property type="match status" value="1"/>
</dbReference>
<dbReference type="EMBL" id="CAADRN010000356">
    <property type="protein sequence ID" value="VFU18696.1"/>
    <property type="molecule type" value="Genomic_DNA"/>
</dbReference>
<dbReference type="InterPro" id="IPR012675">
    <property type="entry name" value="Beta-grasp_dom_sf"/>
</dbReference>
<reference evidence="7" key="1">
    <citation type="submission" date="2019-03" db="EMBL/GenBank/DDBJ databases">
        <authorList>
            <person name="Hao L."/>
        </authorList>
    </citation>
    <scope>NUCLEOTIDE SEQUENCE</scope>
</reference>
<dbReference type="Pfam" id="PF00111">
    <property type="entry name" value="Fer2"/>
    <property type="match status" value="1"/>
</dbReference>
<evidence type="ECO:0000313" key="7">
    <source>
        <dbReference type="EMBL" id="VFU18696.1"/>
    </source>
</evidence>
<evidence type="ECO:0000256" key="2">
    <source>
        <dbReference type="ARBA" id="ARBA00022723"/>
    </source>
</evidence>
<dbReference type="GO" id="GO:0046872">
    <property type="term" value="F:metal ion binding"/>
    <property type="evidence" value="ECO:0007669"/>
    <property type="project" value="UniProtKB-KW"/>
</dbReference>
<organism evidence="7">
    <name type="scientific">anaerobic digester metagenome</name>
    <dbReference type="NCBI Taxonomy" id="1263854"/>
    <lineage>
        <taxon>unclassified sequences</taxon>
        <taxon>metagenomes</taxon>
        <taxon>ecological metagenomes</taxon>
    </lineage>
</organism>
<dbReference type="FunFam" id="1.10.150.120:FF:000003">
    <property type="entry name" value="Carbon monoxide dehydrogenase, small subunit"/>
    <property type="match status" value="1"/>
</dbReference>
<gene>
    <name evidence="7" type="primary">ndhS</name>
    <name evidence="7" type="ORF">SCFA_550002</name>
</gene>
<dbReference type="SUPFAM" id="SSF54292">
    <property type="entry name" value="2Fe-2S ferredoxin-like"/>
    <property type="match status" value="1"/>
</dbReference>
<proteinExistence type="predicted"/>
<name>A0A485M589_9ZZZZ</name>
<dbReference type="SUPFAM" id="SSF47741">
    <property type="entry name" value="CO dehydrogenase ISP C-domain like"/>
    <property type="match status" value="1"/>
</dbReference>
<feature type="domain" description="2Fe-2S ferredoxin-type" evidence="6">
    <location>
        <begin position="4"/>
        <end position="80"/>
    </location>
</feature>
<dbReference type="InterPro" id="IPR006058">
    <property type="entry name" value="2Fe2S_fd_BS"/>
</dbReference>
<sequence>MSSKILTFTLNGETIRVVVEPTDMLADVLRDKLNLIGVKKGCGQGECGACTVIMNGDAVTSCIIPALKAEGAVVETIEGIGGPGKYHPLQESFMDLGAIQCGFCTPGMIMSAKALLDKNEQPTREEIREAISGNICRCTGYVKIEKAVSTAAEKIREGK</sequence>
<keyword evidence="3 7" id="KW-0560">Oxidoreductase</keyword>
<dbReference type="GO" id="GO:0050138">
    <property type="term" value="F:nicotinate dehydrogenase activity"/>
    <property type="evidence" value="ECO:0007669"/>
    <property type="project" value="UniProtKB-EC"/>
</dbReference>
<evidence type="ECO:0000256" key="1">
    <source>
        <dbReference type="ARBA" id="ARBA00022714"/>
    </source>
</evidence>
<dbReference type="InterPro" id="IPR001041">
    <property type="entry name" value="2Fe-2S_ferredoxin-type"/>
</dbReference>
<dbReference type="AlphaFoldDB" id="A0A485M589"/>
<keyword evidence="4" id="KW-0408">Iron</keyword>
<dbReference type="InterPro" id="IPR036010">
    <property type="entry name" value="2Fe-2S_ferredoxin-like_sf"/>
</dbReference>